<dbReference type="EMBL" id="GG687104">
    <property type="protein sequence ID" value="EEQ97503.1"/>
    <property type="molecule type" value="Genomic_DNA"/>
</dbReference>
<organism evidence="3">
    <name type="scientific">Perkinsus marinus (strain ATCC 50983 / TXsc)</name>
    <dbReference type="NCBI Taxonomy" id="423536"/>
    <lineage>
        <taxon>Eukaryota</taxon>
        <taxon>Sar</taxon>
        <taxon>Alveolata</taxon>
        <taxon>Perkinsozoa</taxon>
        <taxon>Perkinsea</taxon>
        <taxon>Perkinsida</taxon>
        <taxon>Perkinsidae</taxon>
        <taxon>Perkinsus</taxon>
    </lineage>
</organism>
<dbReference type="OrthoDB" id="311468at2759"/>
<evidence type="ECO:0000256" key="1">
    <source>
        <dbReference type="SAM" id="MobiDB-lite"/>
    </source>
</evidence>
<reference evidence="2 3" key="1">
    <citation type="submission" date="2008-07" db="EMBL/GenBank/DDBJ databases">
        <authorList>
            <person name="El-Sayed N."/>
            <person name="Caler E."/>
            <person name="Inman J."/>
            <person name="Amedeo P."/>
            <person name="Hass B."/>
            <person name="Wortman J."/>
        </authorList>
    </citation>
    <scope>NUCLEOTIDE SEQUENCE [LARGE SCALE GENOMIC DNA]</scope>
    <source>
        <strain evidence="3">ATCC 50983 / TXsc</strain>
    </source>
</reference>
<name>C5M0G8_PERM5</name>
<sequence>MSTLGDRVRKGPLILKGEKHKKKKKSKKHHHHQQHSEDDGLLSDGNAEDAPVEVPVRKCTGRIVCTNSTIQGMNTKFMEEIEQGDTILVHHPQSLQIEERQVVSVLSSRSLVVSDPFSQDFVTTTEFHVRKDGEVLRRKVEAKMKMKKEEIDEEGNTEGHGSVEDLIDKELQRKFKKKQQNLFTIGENRYVERHGAFGYKAHSEKVGKDVTKEDMLDMRVRKVHDKYC</sequence>
<dbReference type="RefSeq" id="XP_002764786.1">
    <property type="nucleotide sequence ID" value="XM_002764740.1"/>
</dbReference>
<accession>C5M0G8</accession>
<evidence type="ECO:0000313" key="2">
    <source>
        <dbReference type="EMBL" id="EEQ97503.1"/>
    </source>
</evidence>
<dbReference type="OMA" id="QFGEKQQ"/>
<dbReference type="Proteomes" id="UP000007800">
    <property type="component" value="Unassembled WGS sequence"/>
</dbReference>
<evidence type="ECO:0000313" key="3">
    <source>
        <dbReference type="Proteomes" id="UP000007800"/>
    </source>
</evidence>
<protein>
    <submittedName>
        <fullName evidence="2">Uncharacterized protein</fullName>
    </submittedName>
</protein>
<keyword evidence="3" id="KW-1185">Reference proteome</keyword>
<feature type="region of interest" description="Disordered" evidence="1">
    <location>
        <begin position="1"/>
        <end position="48"/>
    </location>
</feature>
<feature type="compositionally biased region" description="Basic residues" evidence="1">
    <location>
        <begin position="18"/>
        <end position="33"/>
    </location>
</feature>
<dbReference type="AlphaFoldDB" id="C5M0G8"/>
<gene>
    <name evidence="2" type="ORF">Pmar_PMAR004008</name>
</gene>
<proteinExistence type="predicted"/>
<dbReference type="GeneID" id="9055170"/>
<dbReference type="InParanoid" id="C5M0G8"/>